<dbReference type="PANTHER" id="PTHR21646:SF86">
    <property type="entry name" value="UBIQUITIN CARBOXYL-TERMINAL HYDROLASE"/>
    <property type="match status" value="1"/>
</dbReference>
<keyword evidence="11" id="KW-0862">Zinc</keyword>
<evidence type="ECO:0000256" key="2">
    <source>
        <dbReference type="ARBA" id="ARBA00004300"/>
    </source>
</evidence>
<keyword evidence="7" id="KW-0254">Endocytosis</keyword>
<accession>A0A7T8GNW8</accession>
<dbReference type="GO" id="GO:0016579">
    <property type="term" value="P:protein deubiquitination"/>
    <property type="evidence" value="ECO:0007669"/>
    <property type="project" value="InterPro"/>
</dbReference>
<dbReference type="InterPro" id="IPR035927">
    <property type="entry name" value="DUSP-like_sf"/>
</dbReference>
<dbReference type="GO" id="GO:0004843">
    <property type="term" value="F:cysteine-type deubiquitinase activity"/>
    <property type="evidence" value="ECO:0007669"/>
    <property type="project" value="UniProtKB-EC"/>
</dbReference>
<comment type="catalytic activity">
    <reaction evidence="1">
        <text>Thiol-dependent hydrolysis of ester, thioester, amide, peptide and isopeptide bonds formed by the C-terminal Gly of ubiquitin (a 76-residue protein attached to proteins as an intracellular targeting signal).</text>
        <dbReference type="EC" id="3.4.19.12"/>
    </reaction>
</comment>
<evidence type="ECO:0000256" key="9">
    <source>
        <dbReference type="ARBA" id="ARBA00022737"/>
    </source>
</evidence>
<dbReference type="GO" id="GO:0008270">
    <property type="term" value="F:zinc ion binding"/>
    <property type="evidence" value="ECO:0007669"/>
    <property type="project" value="UniProtKB-KW"/>
</dbReference>
<dbReference type="SUPFAM" id="SSF54001">
    <property type="entry name" value="Cysteine proteinases"/>
    <property type="match status" value="1"/>
</dbReference>
<dbReference type="GO" id="GO:0006897">
    <property type="term" value="P:endocytosis"/>
    <property type="evidence" value="ECO:0007669"/>
    <property type="project" value="UniProtKB-KW"/>
</dbReference>
<dbReference type="InterPro" id="IPR001394">
    <property type="entry name" value="Peptidase_C19_UCH"/>
</dbReference>
<evidence type="ECO:0000256" key="14">
    <source>
        <dbReference type="SAM" id="MobiDB-lite"/>
    </source>
</evidence>
<name>A0A7T8GNW8_CALRO</name>
<dbReference type="InterPro" id="IPR006615">
    <property type="entry name" value="Pept_C19_DUSP"/>
</dbReference>
<dbReference type="EMBL" id="CP045907">
    <property type="protein sequence ID" value="QQP35224.1"/>
    <property type="molecule type" value="Genomic_DNA"/>
</dbReference>
<dbReference type="Proteomes" id="UP000595437">
    <property type="component" value="Chromosome 18"/>
</dbReference>
<dbReference type="Pfam" id="PF06337">
    <property type="entry name" value="DUSP"/>
    <property type="match status" value="1"/>
</dbReference>
<dbReference type="PROSITE" id="PS00972">
    <property type="entry name" value="USP_1"/>
    <property type="match status" value="1"/>
</dbReference>
<evidence type="ECO:0000259" key="15">
    <source>
        <dbReference type="PROSITE" id="PS50235"/>
    </source>
</evidence>
<dbReference type="Gene3D" id="3.90.70.10">
    <property type="entry name" value="Cysteine proteinases"/>
    <property type="match status" value="1"/>
</dbReference>
<dbReference type="Gene3D" id="3.30.2230.10">
    <property type="entry name" value="DUSP-like"/>
    <property type="match status" value="1"/>
</dbReference>
<dbReference type="AlphaFoldDB" id="A0A7T8GNW8"/>
<keyword evidence="6" id="KW-0963">Cytoplasm</keyword>
<evidence type="ECO:0000256" key="12">
    <source>
        <dbReference type="ARBA" id="ARBA00023212"/>
    </source>
</evidence>
<proteinExistence type="inferred from homology"/>
<dbReference type="InterPro" id="IPR038765">
    <property type="entry name" value="Papain-like_cys_pep_sf"/>
</dbReference>
<dbReference type="Pfam" id="PF00443">
    <property type="entry name" value="UCH"/>
    <property type="match status" value="1"/>
</dbReference>
<evidence type="ECO:0000256" key="3">
    <source>
        <dbReference type="ARBA" id="ARBA00004556"/>
    </source>
</evidence>
<gene>
    <name evidence="17" type="ORF">FKW44_023385</name>
</gene>
<evidence type="ECO:0000256" key="1">
    <source>
        <dbReference type="ARBA" id="ARBA00000707"/>
    </source>
</evidence>
<keyword evidence="17" id="KW-0378">Hydrolase</keyword>
<evidence type="ECO:0000256" key="10">
    <source>
        <dbReference type="ARBA" id="ARBA00022771"/>
    </source>
</evidence>
<protein>
    <recommendedName>
        <fullName evidence="5">ubiquitinyl hydrolase 1</fullName>
        <ecNumber evidence="5">3.4.19.12</ecNumber>
    </recommendedName>
</protein>
<evidence type="ECO:0000313" key="18">
    <source>
        <dbReference type="Proteomes" id="UP000595437"/>
    </source>
</evidence>
<feature type="domain" description="USP" evidence="15">
    <location>
        <begin position="133"/>
        <end position="528"/>
    </location>
</feature>
<dbReference type="InterPro" id="IPR013083">
    <property type="entry name" value="Znf_RING/FYVE/PHD"/>
</dbReference>
<dbReference type="InterPro" id="IPR018200">
    <property type="entry name" value="USP_CS"/>
</dbReference>
<dbReference type="InterPro" id="IPR001607">
    <property type="entry name" value="Znf_UBP"/>
</dbReference>
<keyword evidence="18" id="KW-1185">Reference proteome</keyword>
<keyword evidence="12" id="KW-0206">Cytoskeleton</keyword>
<dbReference type="Pfam" id="PF02148">
    <property type="entry name" value="zf-UBP"/>
    <property type="match status" value="1"/>
</dbReference>
<organism evidence="17 18">
    <name type="scientific">Caligus rogercresseyi</name>
    <name type="common">Sea louse</name>
    <dbReference type="NCBI Taxonomy" id="217165"/>
    <lineage>
        <taxon>Eukaryota</taxon>
        <taxon>Metazoa</taxon>
        <taxon>Ecdysozoa</taxon>
        <taxon>Arthropoda</taxon>
        <taxon>Crustacea</taxon>
        <taxon>Multicrustacea</taxon>
        <taxon>Hexanauplia</taxon>
        <taxon>Copepoda</taxon>
        <taxon>Siphonostomatoida</taxon>
        <taxon>Caligidae</taxon>
        <taxon>Caligus</taxon>
    </lineage>
</organism>
<dbReference type="GO" id="GO:0005813">
    <property type="term" value="C:centrosome"/>
    <property type="evidence" value="ECO:0007669"/>
    <property type="project" value="UniProtKB-SubCell"/>
</dbReference>
<comment type="similarity">
    <text evidence="4">Belongs to the peptidase C19 family. USP20/USP33 subfamily.</text>
</comment>
<keyword evidence="8" id="KW-0479">Metal-binding</keyword>
<dbReference type="InterPro" id="IPR028889">
    <property type="entry name" value="USP"/>
</dbReference>
<dbReference type="CDD" id="cd02674">
    <property type="entry name" value="Peptidase_C19R"/>
    <property type="match status" value="1"/>
</dbReference>
<dbReference type="PROSITE" id="PS50271">
    <property type="entry name" value="ZF_UBP"/>
    <property type="match status" value="1"/>
</dbReference>
<dbReference type="PANTHER" id="PTHR21646">
    <property type="entry name" value="UBIQUITIN CARBOXYL-TERMINAL HYDROLASE"/>
    <property type="match status" value="1"/>
</dbReference>
<keyword evidence="10 13" id="KW-0863">Zinc-finger</keyword>
<dbReference type="PROSITE" id="PS50235">
    <property type="entry name" value="USP_3"/>
    <property type="match status" value="1"/>
</dbReference>
<dbReference type="OrthoDB" id="73004at2759"/>
<evidence type="ECO:0000256" key="8">
    <source>
        <dbReference type="ARBA" id="ARBA00022723"/>
    </source>
</evidence>
<feature type="compositionally biased region" description="Acidic residues" evidence="14">
    <location>
        <begin position="241"/>
        <end position="272"/>
    </location>
</feature>
<evidence type="ECO:0000256" key="6">
    <source>
        <dbReference type="ARBA" id="ARBA00022490"/>
    </source>
</evidence>
<evidence type="ECO:0000256" key="7">
    <source>
        <dbReference type="ARBA" id="ARBA00022583"/>
    </source>
</evidence>
<evidence type="ECO:0000256" key="4">
    <source>
        <dbReference type="ARBA" id="ARBA00008269"/>
    </source>
</evidence>
<evidence type="ECO:0000313" key="17">
    <source>
        <dbReference type="EMBL" id="QQP35224.1"/>
    </source>
</evidence>
<reference evidence="18" key="1">
    <citation type="submission" date="2021-01" db="EMBL/GenBank/DDBJ databases">
        <title>Caligus Genome Assembly.</title>
        <authorList>
            <person name="Gallardo-Escarate C."/>
        </authorList>
    </citation>
    <scope>NUCLEOTIDE SEQUENCE [LARGE SCALE GENOMIC DNA]</scope>
</reference>
<sequence>MTSSGVPPDCEHVETCVGPVRGFLKSLRGSNNNNEESVSKCDDCGSRGSNIWLCLYPSCLALLCSKLPDEDGEDHSLIHLEDNPCHALQLNLRSRKIWCFECQREVKNDLLSRGEASSSAVSLGQKASSGGLVGLANLGNTCYMNAALQCLSNTPSLSDYFMTCFYPLSGPGMGGGKPLAKAYGSLLLDMWTKKRRNNYAVPSGVVRAIKAAHPIFQGYLQQDAQEFLRCFMDTLHEELSEAFEAEEEPEEENDSEDNGSSSEESEMGDYETADSGLSEDSCSRGSPEDSRLKSLLPYGSNLSGSHRPPPKKQKKVYRSIISDVFDGKLISTVQCLTCNRISTTEETFQDLSLPIPNQESLSSTASSNHSSSSSGWLAWMWSYFLGFLSGPKVSLGDCLSYFFSADELKGDNMYSCGKCKKLRNGLKYSKVTILPECLCIHLKRFRHEFAYSSKISSRVTFPLLDLDLSPWTHKDFGDKETLYELSGLIVHSGTASGEWYEYDDSVVTRVDPSFVLGLEAYVLFYRKSNDRMDTIRDQIQSVLVRCQQAQESSLMQFYVSKDFLCHHGEVQPLKYGLISQLTIPLPQILWERLHKTFGGASPVTRLMECGVCKAEAASLARQKAYESNEFQRLYTEFTWEDFVQGRQSDPPGPINNRVLTSNPRGGPPTYSPSSEDLSVSASIWNFFLSNYGGGPEIYPSGSSFVVCNPKRSLEHESN</sequence>
<dbReference type="SUPFAM" id="SSF143791">
    <property type="entry name" value="DUSP-like"/>
    <property type="match status" value="1"/>
</dbReference>
<feature type="region of interest" description="Disordered" evidence="14">
    <location>
        <begin position="241"/>
        <end position="313"/>
    </location>
</feature>
<evidence type="ECO:0000256" key="5">
    <source>
        <dbReference type="ARBA" id="ARBA00012759"/>
    </source>
</evidence>
<dbReference type="EC" id="3.4.19.12" evidence="5"/>
<dbReference type="InterPro" id="IPR050185">
    <property type="entry name" value="Ub_carboxyl-term_hydrolase"/>
</dbReference>
<dbReference type="Gene3D" id="3.30.40.10">
    <property type="entry name" value="Zinc/RING finger domain, C3HC4 (zinc finger)"/>
    <property type="match status" value="1"/>
</dbReference>
<dbReference type="SUPFAM" id="SSF57850">
    <property type="entry name" value="RING/U-box"/>
    <property type="match status" value="1"/>
</dbReference>
<comment type="subcellular location">
    <subcellularLocation>
        <location evidence="2">Cytoplasm</location>
        <location evidence="2">Cytoskeleton</location>
        <location evidence="2">Microtubule organizing center</location>
        <location evidence="2">Centrosome</location>
    </subcellularLocation>
    <subcellularLocation>
        <location evidence="3">Cytoplasm</location>
        <location evidence="3">Perinuclear region</location>
    </subcellularLocation>
</comment>
<evidence type="ECO:0000256" key="13">
    <source>
        <dbReference type="PROSITE-ProRule" id="PRU00502"/>
    </source>
</evidence>
<feature type="domain" description="UBP-type" evidence="16">
    <location>
        <begin position="8"/>
        <end position="127"/>
    </location>
</feature>
<evidence type="ECO:0000259" key="16">
    <source>
        <dbReference type="PROSITE" id="PS50271"/>
    </source>
</evidence>
<dbReference type="GO" id="GO:0048471">
    <property type="term" value="C:perinuclear region of cytoplasm"/>
    <property type="evidence" value="ECO:0007669"/>
    <property type="project" value="UniProtKB-SubCell"/>
</dbReference>
<evidence type="ECO:0000256" key="11">
    <source>
        <dbReference type="ARBA" id="ARBA00022833"/>
    </source>
</evidence>
<keyword evidence="9" id="KW-0677">Repeat</keyword>
<feature type="region of interest" description="Disordered" evidence="14">
    <location>
        <begin position="645"/>
        <end position="674"/>
    </location>
</feature>